<reference evidence="1 2" key="1">
    <citation type="journal article" date="2024" name="Arch. Microbiol.">
        <title>Corallococcus caeni sp. nov., a novel myxobacterium isolated from activated sludge.</title>
        <authorList>
            <person name="Tomita S."/>
            <person name="Nakai R."/>
            <person name="Kuroda K."/>
            <person name="Kurashita H."/>
            <person name="Hatamoto M."/>
            <person name="Yamaguchi T."/>
            <person name="Narihiro T."/>
        </authorList>
    </citation>
    <scope>NUCLEOTIDE SEQUENCE [LARGE SCALE GENOMIC DNA]</scope>
    <source>
        <strain evidence="1 2">NO1</strain>
    </source>
</reference>
<sequence length="146" mass="16544">MTGNAFSLDKIDEALIAEPNGYWMDIRGIRFPDLQLLAPDGTLAAKVIQRAGALRVWWNNGPQHYVAVYTHGVTAVAAETDRFHVRLKWMNQGGGAEKVETIDDYVSCRDVNRRNVWTFSITQEQSEYILRGSADLFGPVVWRKCE</sequence>
<comment type="caution">
    <text evidence="1">The sequence shown here is derived from an EMBL/GenBank/DDBJ whole genome shotgun (WGS) entry which is preliminary data.</text>
</comment>
<evidence type="ECO:0000313" key="1">
    <source>
        <dbReference type="EMBL" id="GMU09497.1"/>
    </source>
</evidence>
<accession>A0ABQ6QZU0</accession>
<dbReference type="RefSeq" id="WP_338280505.1">
    <property type="nucleotide sequence ID" value="NZ_BTTX01000006.1"/>
</dbReference>
<proteinExistence type="predicted"/>
<dbReference type="EMBL" id="BTTX01000006">
    <property type="protein sequence ID" value="GMU09497.1"/>
    <property type="molecule type" value="Genomic_DNA"/>
</dbReference>
<name>A0ABQ6QZU0_9BACT</name>
<evidence type="ECO:0000313" key="2">
    <source>
        <dbReference type="Proteomes" id="UP001342631"/>
    </source>
</evidence>
<keyword evidence="2" id="KW-1185">Reference proteome</keyword>
<dbReference type="Proteomes" id="UP001342631">
    <property type="component" value="Unassembled WGS sequence"/>
</dbReference>
<organism evidence="1 2">
    <name type="scientific">Corallococcus caeni</name>
    <dbReference type="NCBI Taxonomy" id="3082388"/>
    <lineage>
        <taxon>Bacteria</taxon>
        <taxon>Pseudomonadati</taxon>
        <taxon>Myxococcota</taxon>
        <taxon>Myxococcia</taxon>
        <taxon>Myxococcales</taxon>
        <taxon>Cystobacterineae</taxon>
        <taxon>Myxococcaceae</taxon>
        <taxon>Corallococcus</taxon>
    </lineage>
</organism>
<gene>
    <name evidence="1" type="ORF">ASNO1_57510</name>
</gene>
<protein>
    <submittedName>
        <fullName evidence="1">Uncharacterized protein</fullName>
    </submittedName>
</protein>